<dbReference type="EMBL" id="BX294134">
    <property type="protein sequence ID" value="CAD71815.1"/>
    <property type="molecule type" value="Genomic_DNA"/>
</dbReference>
<dbReference type="AlphaFoldDB" id="Q7UY33"/>
<dbReference type="KEGG" id="rba:RB916"/>
<organism evidence="2 3">
    <name type="scientific">Rhodopirellula baltica (strain DSM 10527 / NCIMB 13988 / SH1)</name>
    <dbReference type="NCBI Taxonomy" id="243090"/>
    <lineage>
        <taxon>Bacteria</taxon>
        <taxon>Pseudomonadati</taxon>
        <taxon>Planctomycetota</taxon>
        <taxon>Planctomycetia</taxon>
        <taxon>Pirellulales</taxon>
        <taxon>Pirellulaceae</taxon>
        <taxon>Rhodopirellula</taxon>
    </lineage>
</organism>
<evidence type="ECO:0000256" key="1">
    <source>
        <dbReference type="SAM" id="MobiDB-lite"/>
    </source>
</evidence>
<dbReference type="HOGENOM" id="CLU_2571512_0_0_0"/>
<proteinExistence type="predicted"/>
<dbReference type="InParanoid" id="Q7UY33"/>
<feature type="compositionally biased region" description="Polar residues" evidence="1">
    <location>
        <begin position="1"/>
        <end position="10"/>
    </location>
</feature>
<dbReference type="STRING" id="243090.RB916"/>
<feature type="compositionally biased region" description="Polar residues" evidence="1">
    <location>
        <begin position="66"/>
        <end position="81"/>
    </location>
</feature>
<protein>
    <submittedName>
        <fullName evidence="2">Uncharacterized protein</fullName>
    </submittedName>
</protein>
<reference evidence="2 3" key="1">
    <citation type="journal article" date="2003" name="Proc. Natl. Acad. Sci. U.S.A.">
        <title>Complete genome sequence of the marine planctomycete Pirellula sp. strain 1.</title>
        <authorList>
            <person name="Gloeckner F.O."/>
            <person name="Kube M."/>
            <person name="Bauer M."/>
            <person name="Teeling H."/>
            <person name="Lombardot T."/>
            <person name="Ludwig W."/>
            <person name="Gade D."/>
            <person name="Beck A."/>
            <person name="Borzym K."/>
            <person name="Heitmann K."/>
            <person name="Rabus R."/>
            <person name="Schlesner H."/>
            <person name="Amann R."/>
            <person name="Reinhardt R."/>
        </authorList>
    </citation>
    <scope>NUCLEOTIDE SEQUENCE [LARGE SCALE GENOMIC DNA]</scope>
    <source>
        <strain evidence="3">DSM 10527 / NCIMB 13988 / SH1</strain>
    </source>
</reference>
<evidence type="ECO:0000313" key="2">
    <source>
        <dbReference type="EMBL" id="CAD71815.1"/>
    </source>
</evidence>
<accession>Q7UY33</accession>
<evidence type="ECO:0000313" key="3">
    <source>
        <dbReference type="Proteomes" id="UP000001025"/>
    </source>
</evidence>
<dbReference type="EnsemblBacteria" id="CAD71815">
    <property type="protein sequence ID" value="CAD71815"/>
    <property type="gene ID" value="RB916"/>
</dbReference>
<dbReference type="Proteomes" id="UP000001025">
    <property type="component" value="Chromosome"/>
</dbReference>
<sequence length="81" mass="8761">MVSSDGTSPNGSGGVCIRSSGWKPRDRHASNTRCRPGWGRLASLGKEAPRGLEFTTRRVSEGPTLTGKSVFSYPTSRYTKD</sequence>
<feature type="region of interest" description="Disordered" evidence="1">
    <location>
        <begin position="1"/>
        <end position="81"/>
    </location>
</feature>
<keyword evidence="3" id="KW-1185">Reference proteome</keyword>
<feature type="compositionally biased region" description="Basic and acidic residues" evidence="1">
    <location>
        <begin position="47"/>
        <end position="60"/>
    </location>
</feature>
<gene>
    <name evidence="2" type="ordered locus">RB916</name>
</gene>
<name>Q7UY33_RHOBA</name>